<gene>
    <name evidence="5" type="ORF">NZD89_21085</name>
</gene>
<name>A0ABY6ZD54_9BACL</name>
<dbReference type="EMBL" id="CP104067">
    <property type="protein sequence ID" value="WAH40767.1"/>
    <property type="molecule type" value="Genomic_DNA"/>
</dbReference>
<dbReference type="Proteomes" id="UP001164761">
    <property type="component" value="Chromosome"/>
</dbReference>
<evidence type="ECO:0000313" key="5">
    <source>
        <dbReference type="EMBL" id="WAH40767.1"/>
    </source>
</evidence>
<dbReference type="GO" id="GO:0008483">
    <property type="term" value="F:transaminase activity"/>
    <property type="evidence" value="ECO:0007669"/>
    <property type="project" value="UniProtKB-KW"/>
</dbReference>
<keyword evidence="2 5" id="KW-0032">Aminotransferase</keyword>
<accession>A0ABY6ZD54</accession>
<feature type="domain" description="Aminotransferase class I/classII large" evidence="4">
    <location>
        <begin position="33"/>
        <end position="383"/>
    </location>
</feature>
<dbReference type="InterPro" id="IPR004839">
    <property type="entry name" value="Aminotransferase_I/II_large"/>
</dbReference>
<evidence type="ECO:0000256" key="1">
    <source>
        <dbReference type="ARBA" id="ARBA00001933"/>
    </source>
</evidence>
<dbReference type="InterPro" id="IPR015424">
    <property type="entry name" value="PyrdxlP-dep_Trfase"/>
</dbReference>
<dbReference type="SUPFAM" id="SSF53383">
    <property type="entry name" value="PLP-dependent transferases"/>
    <property type="match status" value="1"/>
</dbReference>
<evidence type="ECO:0000256" key="2">
    <source>
        <dbReference type="ARBA" id="ARBA00022576"/>
    </source>
</evidence>
<evidence type="ECO:0000313" key="6">
    <source>
        <dbReference type="Proteomes" id="UP001164761"/>
    </source>
</evidence>
<evidence type="ECO:0000256" key="3">
    <source>
        <dbReference type="ARBA" id="ARBA00022679"/>
    </source>
</evidence>
<dbReference type="CDD" id="cd00609">
    <property type="entry name" value="AAT_like"/>
    <property type="match status" value="1"/>
</dbReference>
<protein>
    <submittedName>
        <fullName evidence="5">Pyridoxal phosphate-dependent aminotransferase</fullName>
    </submittedName>
</protein>
<dbReference type="InterPro" id="IPR015421">
    <property type="entry name" value="PyrdxlP-dep_Trfase_major"/>
</dbReference>
<reference evidence="5" key="1">
    <citation type="submission" date="2022-08" db="EMBL/GenBank/DDBJ databases">
        <title>Alicyclobacillus fastidiosus DSM 17978, complete genome.</title>
        <authorList>
            <person name="Wang Q."/>
            <person name="Cai R."/>
            <person name="Wang Z."/>
        </authorList>
    </citation>
    <scope>NUCLEOTIDE SEQUENCE</scope>
    <source>
        <strain evidence="5">DSM 17978</strain>
    </source>
</reference>
<dbReference type="PANTHER" id="PTHR42832">
    <property type="entry name" value="AMINO ACID AMINOTRANSFERASE"/>
    <property type="match status" value="1"/>
</dbReference>
<dbReference type="Gene3D" id="3.90.1150.10">
    <property type="entry name" value="Aspartate Aminotransferase, domain 1"/>
    <property type="match status" value="1"/>
</dbReference>
<keyword evidence="6" id="KW-1185">Reference proteome</keyword>
<proteinExistence type="predicted"/>
<dbReference type="Pfam" id="PF00155">
    <property type="entry name" value="Aminotran_1_2"/>
    <property type="match status" value="1"/>
</dbReference>
<dbReference type="RefSeq" id="WP_268004663.1">
    <property type="nucleotide sequence ID" value="NZ_BSUT01000001.1"/>
</dbReference>
<dbReference type="InterPro" id="IPR015422">
    <property type="entry name" value="PyrdxlP-dep_Trfase_small"/>
</dbReference>
<dbReference type="Gene3D" id="3.40.640.10">
    <property type="entry name" value="Type I PLP-dependent aspartate aminotransferase-like (Major domain)"/>
    <property type="match status" value="1"/>
</dbReference>
<keyword evidence="3" id="KW-0808">Transferase</keyword>
<organism evidence="5 6">
    <name type="scientific">Alicyclobacillus fastidiosus</name>
    <dbReference type="NCBI Taxonomy" id="392011"/>
    <lineage>
        <taxon>Bacteria</taxon>
        <taxon>Bacillati</taxon>
        <taxon>Bacillota</taxon>
        <taxon>Bacilli</taxon>
        <taxon>Bacillales</taxon>
        <taxon>Alicyclobacillaceae</taxon>
        <taxon>Alicyclobacillus</taxon>
    </lineage>
</organism>
<dbReference type="NCBIfam" id="NF005977">
    <property type="entry name" value="PRK08068.1"/>
    <property type="match status" value="1"/>
</dbReference>
<dbReference type="InterPro" id="IPR050881">
    <property type="entry name" value="LL-DAP_aminotransferase"/>
</dbReference>
<dbReference type="PANTHER" id="PTHR42832:SF3">
    <property type="entry name" value="L-GLUTAMINE--4-(METHYLSULFANYL)-2-OXOBUTANOATE AMINOTRANSFERASE"/>
    <property type="match status" value="1"/>
</dbReference>
<sequence>MDIRLAERINRLPAQFFAALTKRVAEVQAQGNDVINLGQGNPDLPTPPHVVEALRAAALNPATHRYAPFRGLPRLKQEVADFYRRTYGVSLNPEEEVAILVGGKTGLVEIAELYLEHGDIALVPDPGYPDYLSGIQLAGGTARPLPITKENGYLPDLDEVSIEEWTRAKVWYLNYPNNPTGAGATSEFFDAVIDRAQQHQVVVVHDFAYGAIGYDGNQPPSFLQQPGAKEVGVEIYTMSKTYNMAGWRVAFAVGNKDVIAHLNLIQDHYYVSIFPAIQEAAIAALGPDQSSVHALVDTYQRRRDAFLSAAGERGLTVPAPAGSFFCWVPIPNGVDSVTFAEQLLVGAHVAVAPGRGFGEHGEGYVRVGLLTTEDRLREAATRIAHFIRTNYA</sequence>
<evidence type="ECO:0000259" key="4">
    <source>
        <dbReference type="Pfam" id="PF00155"/>
    </source>
</evidence>
<comment type="cofactor">
    <cofactor evidence="1">
        <name>pyridoxal 5'-phosphate</name>
        <dbReference type="ChEBI" id="CHEBI:597326"/>
    </cofactor>
</comment>